<proteinExistence type="predicted"/>
<reference evidence="3 4" key="1">
    <citation type="submission" date="2022-11" db="EMBL/GenBank/DDBJ databases">
        <title>Minimal conservation of predation-associated metabolite biosynthetic gene clusters underscores biosynthetic potential of Myxococcota including descriptions for ten novel species: Archangium lansinium sp. nov., Myxococcus landrumus sp. nov., Nannocystis bai.</title>
        <authorList>
            <person name="Ahearne A."/>
            <person name="Stevens C."/>
            <person name="Dowd S."/>
        </authorList>
    </citation>
    <scope>NUCLEOTIDE SEQUENCE [LARGE SCALE GENOMIC DNA]</scope>
    <source>
        <strain evidence="3 4">NCELM</strain>
    </source>
</reference>
<keyword evidence="2" id="KW-0732">Signal</keyword>
<dbReference type="EMBL" id="JAQNDN010000017">
    <property type="protein sequence ID" value="MDC0671659.1"/>
    <property type="molecule type" value="Genomic_DNA"/>
</dbReference>
<evidence type="ECO:0000256" key="2">
    <source>
        <dbReference type="SAM" id="SignalP"/>
    </source>
</evidence>
<comment type="caution">
    <text evidence="3">The sequence shown here is derived from an EMBL/GenBank/DDBJ whole genome shotgun (WGS) entry which is preliminary data.</text>
</comment>
<name>A0ABT5BC08_9BACT</name>
<feature type="compositionally biased region" description="Polar residues" evidence="1">
    <location>
        <begin position="90"/>
        <end position="100"/>
    </location>
</feature>
<keyword evidence="4" id="KW-1185">Reference proteome</keyword>
<evidence type="ECO:0000313" key="4">
    <source>
        <dbReference type="Proteomes" id="UP001217838"/>
    </source>
</evidence>
<feature type="chain" id="PRO_5045210009" evidence="2">
    <location>
        <begin position="29"/>
        <end position="333"/>
    </location>
</feature>
<feature type="compositionally biased region" description="Low complexity" evidence="1">
    <location>
        <begin position="36"/>
        <end position="56"/>
    </location>
</feature>
<dbReference type="RefSeq" id="WP_272002210.1">
    <property type="nucleotide sequence ID" value="NZ_JAQNDN010000017.1"/>
</dbReference>
<feature type="signal peptide" evidence="2">
    <location>
        <begin position="1"/>
        <end position="28"/>
    </location>
</feature>
<sequence>MFFQTQKVMPAMSIRLLPFLLLAGCALRDPGDFQNSATDDATTAAGPAGTSAEPETTGGGGTLPGTFTATAPAEPTTGVGPTSGVPDPTATVTGSDTTSPFIVEVDQPGGTECDVWTEDCPEGQKCMPYAADGTTWWNSTKCVPIVPDPEQFGEPCQAIGSGVSGEDTCDKHLMCWNLDLDTLQGTCTAMCIGSPDAPDCEHPNTTCALASDGVLILCIPNCDPLKQDCPAGDVCIPSPNTGDFVCVLDASGEEGQVFDPCEYANACDPGLYCLDATVADECDPQGGVGCCLPFCDTSLANTCPGQGLECVPWFEEGVAPPGLENLGICALPQ</sequence>
<organism evidence="3 4">
    <name type="scientific">Nannocystis radixulma</name>
    <dbReference type="NCBI Taxonomy" id="2995305"/>
    <lineage>
        <taxon>Bacteria</taxon>
        <taxon>Pseudomonadati</taxon>
        <taxon>Myxococcota</taxon>
        <taxon>Polyangia</taxon>
        <taxon>Nannocystales</taxon>
        <taxon>Nannocystaceae</taxon>
        <taxon>Nannocystis</taxon>
    </lineage>
</organism>
<evidence type="ECO:0000256" key="1">
    <source>
        <dbReference type="SAM" id="MobiDB-lite"/>
    </source>
</evidence>
<protein>
    <submittedName>
        <fullName evidence="3">Uncharacterized protein</fullName>
    </submittedName>
</protein>
<feature type="region of interest" description="Disordered" evidence="1">
    <location>
        <begin position="36"/>
        <end position="100"/>
    </location>
</feature>
<accession>A0ABT5BC08</accession>
<gene>
    <name evidence="3" type="ORF">POL58_28185</name>
</gene>
<dbReference type="Proteomes" id="UP001217838">
    <property type="component" value="Unassembled WGS sequence"/>
</dbReference>
<evidence type="ECO:0000313" key="3">
    <source>
        <dbReference type="EMBL" id="MDC0671659.1"/>
    </source>
</evidence>
<feature type="compositionally biased region" description="Low complexity" evidence="1">
    <location>
        <begin position="64"/>
        <end position="82"/>
    </location>
</feature>